<protein>
    <submittedName>
        <fullName evidence="1">Uncharacterized protein</fullName>
    </submittedName>
</protein>
<organism evidence="1 2">
    <name type="scientific">Tetranychus urticae</name>
    <name type="common">Two-spotted spider mite</name>
    <dbReference type="NCBI Taxonomy" id="32264"/>
    <lineage>
        <taxon>Eukaryota</taxon>
        <taxon>Metazoa</taxon>
        <taxon>Ecdysozoa</taxon>
        <taxon>Arthropoda</taxon>
        <taxon>Chelicerata</taxon>
        <taxon>Arachnida</taxon>
        <taxon>Acari</taxon>
        <taxon>Acariformes</taxon>
        <taxon>Trombidiformes</taxon>
        <taxon>Prostigmata</taxon>
        <taxon>Eleutherengona</taxon>
        <taxon>Raphignathae</taxon>
        <taxon>Tetranychoidea</taxon>
        <taxon>Tetranychidae</taxon>
        <taxon>Tetranychus</taxon>
    </lineage>
</organism>
<reference evidence="2" key="1">
    <citation type="submission" date="2011-08" db="EMBL/GenBank/DDBJ databases">
        <authorList>
            <person name="Rombauts S."/>
        </authorList>
    </citation>
    <scope>NUCLEOTIDE SEQUENCE</scope>
    <source>
        <strain evidence="2">London</strain>
    </source>
</reference>
<keyword evidence="2" id="KW-1185">Reference proteome</keyword>
<reference evidence="1" key="2">
    <citation type="submission" date="2015-06" db="UniProtKB">
        <authorList>
            <consortium name="EnsemblMetazoa"/>
        </authorList>
    </citation>
    <scope>IDENTIFICATION</scope>
</reference>
<dbReference type="EMBL" id="CAEY01001108">
    <property type="status" value="NOT_ANNOTATED_CDS"/>
    <property type="molecule type" value="Genomic_DNA"/>
</dbReference>
<accession>T1JYN9</accession>
<evidence type="ECO:0000313" key="1">
    <source>
        <dbReference type="EnsemblMetazoa" id="tetur03g01040.1"/>
    </source>
</evidence>
<name>T1JYN9_TETUR</name>
<dbReference type="EnsemblMetazoa" id="tetur03g01040.1">
    <property type="protein sequence ID" value="tetur03g01040.1"/>
    <property type="gene ID" value="tetur03g01040"/>
</dbReference>
<proteinExistence type="predicted"/>
<sequence length="35" mass="3977">MYIFPSPFPIHPLLKLTFPPPLDTIAIFKLPNIAI</sequence>
<dbReference type="HOGENOM" id="CLU_3369053_0_0_1"/>
<dbReference type="Proteomes" id="UP000015104">
    <property type="component" value="Unassembled WGS sequence"/>
</dbReference>
<dbReference type="AlphaFoldDB" id="T1JYN9"/>
<evidence type="ECO:0000313" key="2">
    <source>
        <dbReference type="Proteomes" id="UP000015104"/>
    </source>
</evidence>